<protein>
    <recommendedName>
        <fullName evidence="3">NUMOD4 domain-containing protein</fullName>
    </recommendedName>
</protein>
<evidence type="ECO:0000313" key="2">
    <source>
        <dbReference type="Proteomes" id="UP000030121"/>
    </source>
</evidence>
<dbReference type="OrthoDB" id="6631788at2"/>
<name>A0A0A2MCC1_9FLAO</name>
<evidence type="ECO:0000313" key="1">
    <source>
        <dbReference type="EMBL" id="KGO90317.1"/>
    </source>
</evidence>
<dbReference type="STRING" id="1121899.GCA_000430025_01739"/>
<sequence length="200" mass="23629">MIRFYPNEEFREIQVAGNRKRRYAISNMGRLMSFREDMKDGILIKGGIADGYRILRLDNWTNGVKTTQYYMLYKLVAEFFVPKTAENQEYVIHLDFSRDNDKASNLKWVTYEEKMEHYSKSPHVIAGRKKTVAHNIKADGRKLTETTVIRLKRILLDPNRKTRIRILAKQFGVSEMQLYRIKSGENWGHIKVNVPQKKEE</sequence>
<dbReference type="Proteomes" id="UP000030121">
    <property type="component" value="Unassembled WGS sequence"/>
</dbReference>
<dbReference type="eggNOG" id="ENOG50315SK">
    <property type="taxonomic scope" value="Bacteria"/>
</dbReference>
<reference evidence="1 2" key="1">
    <citation type="submission" date="2013-09" db="EMBL/GenBank/DDBJ databases">
        <authorList>
            <person name="Zeng Z."/>
            <person name="Chen C."/>
        </authorList>
    </citation>
    <scope>NUCLEOTIDE SEQUENCE [LARGE SCALE GENOMIC DNA]</scope>
    <source>
        <strain evidence="1 2">GH29-5</strain>
    </source>
</reference>
<keyword evidence="2" id="KW-1185">Reference proteome</keyword>
<dbReference type="InterPro" id="IPR044925">
    <property type="entry name" value="His-Me_finger_sf"/>
</dbReference>
<organism evidence="1 2">
    <name type="scientific">Flavobacterium suncheonense GH29-5 = DSM 17707</name>
    <dbReference type="NCBI Taxonomy" id="1121899"/>
    <lineage>
        <taxon>Bacteria</taxon>
        <taxon>Pseudomonadati</taxon>
        <taxon>Bacteroidota</taxon>
        <taxon>Flavobacteriia</taxon>
        <taxon>Flavobacteriales</taxon>
        <taxon>Flavobacteriaceae</taxon>
        <taxon>Flavobacterium</taxon>
    </lineage>
</organism>
<evidence type="ECO:0008006" key="3">
    <source>
        <dbReference type="Google" id="ProtNLM"/>
    </source>
</evidence>
<dbReference type="SUPFAM" id="SSF54060">
    <property type="entry name" value="His-Me finger endonucleases"/>
    <property type="match status" value="1"/>
</dbReference>
<dbReference type="Gene3D" id="3.90.75.20">
    <property type="match status" value="1"/>
</dbReference>
<dbReference type="AlphaFoldDB" id="A0A0A2MCC1"/>
<proteinExistence type="predicted"/>
<comment type="caution">
    <text evidence="1">The sequence shown here is derived from an EMBL/GenBank/DDBJ whole genome shotgun (WGS) entry which is preliminary data.</text>
</comment>
<dbReference type="EMBL" id="JRLW01000002">
    <property type="protein sequence ID" value="KGO90317.1"/>
    <property type="molecule type" value="Genomic_DNA"/>
</dbReference>
<dbReference type="RefSeq" id="WP_026980186.1">
    <property type="nucleotide sequence ID" value="NZ_AUCZ01000007.1"/>
</dbReference>
<gene>
    <name evidence="1" type="ORF">Q764_01850</name>
</gene>
<accession>A0A0A2MCC1</accession>